<dbReference type="EMBL" id="JACXAA010000002">
    <property type="protein sequence ID" value="MBD2752889.1"/>
    <property type="molecule type" value="Genomic_DNA"/>
</dbReference>
<dbReference type="InterPro" id="IPR002641">
    <property type="entry name" value="PNPLA_dom"/>
</dbReference>
<keyword evidence="2 4" id="KW-0442">Lipid degradation</keyword>
<dbReference type="SUPFAM" id="SSF52151">
    <property type="entry name" value="FabD/lysophospholipase-like"/>
    <property type="match status" value="1"/>
</dbReference>
<dbReference type="PANTHER" id="PTHR14226">
    <property type="entry name" value="NEUROPATHY TARGET ESTERASE/SWISS CHEESE D.MELANOGASTER"/>
    <property type="match status" value="1"/>
</dbReference>
<evidence type="ECO:0000313" key="6">
    <source>
        <dbReference type="EMBL" id="MBD2752889.1"/>
    </source>
</evidence>
<dbReference type="GO" id="GO:0016787">
    <property type="term" value="F:hydrolase activity"/>
    <property type="evidence" value="ECO:0007669"/>
    <property type="project" value="UniProtKB-UniRule"/>
</dbReference>
<dbReference type="Gene3D" id="3.40.1090.10">
    <property type="entry name" value="Cytosolic phospholipase A2 catalytic domain"/>
    <property type="match status" value="1"/>
</dbReference>
<feature type="domain" description="PNPLA" evidence="5">
    <location>
        <begin position="5"/>
        <end position="201"/>
    </location>
</feature>
<evidence type="ECO:0000256" key="3">
    <source>
        <dbReference type="ARBA" id="ARBA00023098"/>
    </source>
</evidence>
<keyword evidence="1 4" id="KW-0378">Hydrolase</keyword>
<name>A0A927GCQ0_9BACT</name>
<evidence type="ECO:0000256" key="1">
    <source>
        <dbReference type="ARBA" id="ARBA00022801"/>
    </source>
</evidence>
<comment type="caution">
    <text evidence="6">The sequence shown here is derived from an EMBL/GenBank/DDBJ whole genome shotgun (WGS) entry which is preliminary data.</text>
</comment>
<feature type="short sequence motif" description="GXSXG" evidence="4">
    <location>
        <begin position="43"/>
        <end position="47"/>
    </location>
</feature>
<evidence type="ECO:0000259" key="5">
    <source>
        <dbReference type="PROSITE" id="PS51635"/>
    </source>
</evidence>
<dbReference type="InterPro" id="IPR016035">
    <property type="entry name" value="Acyl_Trfase/lysoPLipase"/>
</dbReference>
<dbReference type="AlphaFoldDB" id="A0A927GCQ0"/>
<protein>
    <submittedName>
        <fullName evidence="6">Patatin-like phospholipase family protein</fullName>
    </submittedName>
</protein>
<dbReference type="PROSITE" id="PS51635">
    <property type="entry name" value="PNPLA"/>
    <property type="match status" value="1"/>
</dbReference>
<dbReference type="RefSeq" id="WP_191038503.1">
    <property type="nucleotide sequence ID" value="NZ_JACXAA010000002.1"/>
</dbReference>
<reference evidence="6" key="1">
    <citation type="submission" date="2020-09" db="EMBL/GenBank/DDBJ databases">
        <authorList>
            <person name="Kim M.K."/>
        </authorList>
    </citation>
    <scope>NUCLEOTIDE SEQUENCE</scope>
    <source>
        <strain evidence="6">BT704</strain>
    </source>
</reference>
<feature type="short sequence motif" description="GXGXXG" evidence="4">
    <location>
        <begin position="9"/>
        <end position="14"/>
    </location>
</feature>
<proteinExistence type="predicted"/>
<evidence type="ECO:0000256" key="4">
    <source>
        <dbReference type="PROSITE-ProRule" id="PRU01161"/>
    </source>
</evidence>
<gene>
    <name evidence="6" type="ORF">IC230_08310</name>
</gene>
<dbReference type="InterPro" id="IPR050301">
    <property type="entry name" value="NTE"/>
</dbReference>
<evidence type="ECO:0000313" key="7">
    <source>
        <dbReference type="Proteomes" id="UP000653797"/>
    </source>
</evidence>
<keyword evidence="7" id="KW-1185">Reference proteome</keyword>
<organism evidence="6 7">
    <name type="scientific">Spirosoma validum</name>
    <dbReference type="NCBI Taxonomy" id="2771355"/>
    <lineage>
        <taxon>Bacteria</taxon>
        <taxon>Pseudomonadati</taxon>
        <taxon>Bacteroidota</taxon>
        <taxon>Cytophagia</taxon>
        <taxon>Cytophagales</taxon>
        <taxon>Cytophagaceae</taxon>
        <taxon>Spirosoma</taxon>
    </lineage>
</organism>
<keyword evidence="3 4" id="KW-0443">Lipid metabolism</keyword>
<feature type="short sequence motif" description="DGA/G" evidence="4">
    <location>
        <begin position="188"/>
        <end position="190"/>
    </location>
</feature>
<dbReference type="PANTHER" id="PTHR14226:SF74">
    <property type="entry name" value="BLR4684 PROTEIN"/>
    <property type="match status" value="1"/>
</dbReference>
<dbReference type="Proteomes" id="UP000653797">
    <property type="component" value="Unassembled WGS sequence"/>
</dbReference>
<sequence>MKKALVISGGGCKGAYAVGVLNFLKSRPNFFADGRFSFDIYFGTSTGALIVPLASIGDMDQLLKFYLPTSAPNLVVMQDVMGLFGTGHLFNSFNLDSLVDAVFNNTRFNQIIGSGKQIGVAAVCLQTGELRMFNTQPLAANPPHYTTQRIINRNDFVDAVLASAHQPFFFNPVKIRSAPADPPRHYVDGGVREYAAIQVALDAGAEEILAILLSPETPDSANELKSTDLISVLQRTIDIFSDDVNLNDVRVPDIVSRGTDYFLAVREAMVEAGLPDSQINRILNPPNHANPFQGLAASRIHIIRPKLPLGGGPGGLRFDPVEMKSMFDRGEADARSYFSTLDANQGVPPVVLT</sequence>
<feature type="active site" description="Proton acceptor" evidence="4">
    <location>
        <position position="188"/>
    </location>
</feature>
<dbReference type="GO" id="GO:0016042">
    <property type="term" value="P:lipid catabolic process"/>
    <property type="evidence" value="ECO:0007669"/>
    <property type="project" value="UniProtKB-UniRule"/>
</dbReference>
<dbReference type="Pfam" id="PF01734">
    <property type="entry name" value="Patatin"/>
    <property type="match status" value="1"/>
</dbReference>
<accession>A0A927GCQ0</accession>
<evidence type="ECO:0000256" key="2">
    <source>
        <dbReference type="ARBA" id="ARBA00022963"/>
    </source>
</evidence>
<feature type="active site" description="Nucleophile" evidence="4">
    <location>
        <position position="45"/>
    </location>
</feature>